<evidence type="ECO:0000313" key="9">
    <source>
        <dbReference type="Proteomes" id="UP000570016"/>
    </source>
</evidence>
<evidence type="ECO:0000256" key="5">
    <source>
        <dbReference type="ARBA" id="ARBA00022801"/>
    </source>
</evidence>
<feature type="non-terminal residue" evidence="8">
    <location>
        <position position="56"/>
    </location>
</feature>
<proteinExistence type="predicted"/>
<comment type="caution">
    <text evidence="8">The sequence shown here is derived from an EMBL/GenBank/DDBJ whole genome shotgun (WGS) entry which is preliminary data.</text>
</comment>
<dbReference type="InterPro" id="IPR043128">
    <property type="entry name" value="Rev_trsase/Diguanyl_cyclase"/>
</dbReference>
<dbReference type="PANTHER" id="PTHR41694">
    <property type="entry name" value="ENDOGENOUS RETROVIRUS GROUP K MEMBER POL PROTEIN"/>
    <property type="match status" value="1"/>
</dbReference>
<keyword evidence="3" id="KW-0540">Nuclease</keyword>
<keyword evidence="4" id="KW-0255">Endonuclease</keyword>
<dbReference type="Proteomes" id="UP000570016">
    <property type="component" value="Unassembled WGS sequence"/>
</dbReference>
<keyword evidence="9" id="KW-1185">Reference proteome</keyword>
<dbReference type="InterPro" id="IPR043502">
    <property type="entry name" value="DNA/RNA_pol_sf"/>
</dbReference>
<organism evidence="8 9">
    <name type="scientific">Rhynochetos jubatus</name>
    <name type="common">kagu</name>
    <dbReference type="NCBI Taxonomy" id="54386"/>
    <lineage>
        <taxon>Eukaryota</taxon>
        <taxon>Metazoa</taxon>
        <taxon>Chordata</taxon>
        <taxon>Craniata</taxon>
        <taxon>Vertebrata</taxon>
        <taxon>Euteleostomi</taxon>
        <taxon>Archelosauria</taxon>
        <taxon>Archosauria</taxon>
        <taxon>Dinosauria</taxon>
        <taxon>Saurischia</taxon>
        <taxon>Theropoda</taxon>
        <taxon>Coelurosauria</taxon>
        <taxon>Aves</taxon>
        <taxon>Neognathae</taxon>
        <taxon>Neoaves</taxon>
        <taxon>Phaethontimorphae</taxon>
        <taxon>Eurypygiformes</taxon>
        <taxon>Rhynochetidae</taxon>
        <taxon>Rhynochetos</taxon>
    </lineage>
</organism>
<dbReference type="OrthoDB" id="422540at2759"/>
<evidence type="ECO:0000256" key="6">
    <source>
        <dbReference type="ARBA" id="ARBA00022918"/>
    </source>
</evidence>
<keyword evidence="2" id="KW-0548">Nucleotidyltransferase</keyword>
<sequence>SITPQLLKLATDFKTLNNLQRLLGTVNWVRPYLRISTKTLAPLFNTLKGDMDLTSP</sequence>
<name>A0A7K6RJF7_9AVES</name>
<feature type="domain" description="Reverse transcriptase thumb" evidence="7">
    <location>
        <begin position="5"/>
        <end position="56"/>
    </location>
</feature>
<dbReference type="GO" id="GO:0004519">
    <property type="term" value="F:endonuclease activity"/>
    <property type="evidence" value="ECO:0007669"/>
    <property type="project" value="UniProtKB-KW"/>
</dbReference>
<dbReference type="SUPFAM" id="SSF56672">
    <property type="entry name" value="DNA/RNA polymerases"/>
    <property type="match status" value="1"/>
</dbReference>
<evidence type="ECO:0000256" key="3">
    <source>
        <dbReference type="ARBA" id="ARBA00022722"/>
    </source>
</evidence>
<dbReference type="Pfam" id="PF06817">
    <property type="entry name" value="RVT_thumb"/>
    <property type="match status" value="1"/>
</dbReference>
<gene>
    <name evidence="8" type="primary">Ervk6_1</name>
    <name evidence="8" type="ORF">RHYJUB_R15062</name>
</gene>
<dbReference type="EMBL" id="VZRY01001291">
    <property type="protein sequence ID" value="NWW86166.1"/>
    <property type="molecule type" value="Genomic_DNA"/>
</dbReference>
<evidence type="ECO:0000256" key="4">
    <source>
        <dbReference type="ARBA" id="ARBA00022759"/>
    </source>
</evidence>
<evidence type="ECO:0000313" key="8">
    <source>
        <dbReference type="EMBL" id="NWW86166.1"/>
    </source>
</evidence>
<dbReference type="GO" id="GO:0035613">
    <property type="term" value="F:RNA stem-loop binding"/>
    <property type="evidence" value="ECO:0007669"/>
    <property type="project" value="TreeGrafter"/>
</dbReference>
<protein>
    <submittedName>
        <fullName evidence="8">POK6 protein</fullName>
    </submittedName>
</protein>
<keyword evidence="1" id="KW-0808">Transferase</keyword>
<accession>A0A7K6RJF7</accession>
<evidence type="ECO:0000259" key="7">
    <source>
        <dbReference type="Pfam" id="PF06817"/>
    </source>
</evidence>
<evidence type="ECO:0000256" key="1">
    <source>
        <dbReference type="ARBA" id="ARBA00022679"/>
    </source>
</evidence>
<keyword evidence="5" id="KW-0378">Hydrolase</keyword>
<dbReference type="AlphaFoldDB" id="A0A7K6RJF7"/>
<reference evidence="8 9" key="1">
    <citation type="submission" date="2019-09" db="EMBL/GenBank/DDBJ databases">
        <title>Bird 10,000 Genomes (B10K) Project - Family phase.</title>
        <authorList>
            <person name="Zhang G."/>
        </authorList>
    </citation>
    <scope>NUCLEOTIDE SEQUENCE [LARGE SCALE GENOMIC DNA]</scope>
    <source>
        <strain evidence="8">B10K-DU-029-58</strain>
        <tissue evidence="8">Muscle</tissue>
    </source>
</reference>
<evidence type="ECO:0000256" key="2">
    <source>
        <dbReference type="ARBA" id="ARBA00022695"/>
    </source>
</evidence>
<dbReference type="GO" id="GO:0016787">
    <property type="term" value="F:hydrolase activity"/>
    <property type="evidence" value="ECO:0007669"/>
    <property type="project" value="UniProtKB-KW"/>
</dbReference>
<dbReference type="GO" id="GO:0003964">
    <property type="term" value="F:RNA-directed DNA polymerase activity"/>
    <property type="evidence" value="ECO:0007669"/>
    <property type="project" value="UniProtKB-KW"/>
</dbReference>
<dbReference type="Gene3D" id="3.30.70.270">
    <property type="match status" value="1"/>
</dbReference>
<keyword evidence="6" id="KW-0695">RNA-directed DNA polymerase</keyword>
<dbReference type="InterPro" id="IPR010661">
    <property type="entry name" value="RVT_thumb"/>
</dbReference>
<feature type="non-terminal residue" evidence="8">
    <location>
        <position position="1"/>
    </location>
</feature>
<dbReference type="PANTHER" id="PTHR41694:SF3">
    <property type="entry name" value="RNA-DIRECTED DNA POLYMERASE-RELATED"/>
    <property type="match status" value="1"/>
</dbReference>